<reference evidence="7 10" key="3">
    <citation type="submission" date="2024-02" db="EMBL/GenBank/DDBJ databases">
        <title>De novo assembly and annotation of 12 fungi associated with fruit tree decline syndrome in Ontario, Canada.</title>
        <authorList>
            <person name="Sulman M."/>
            <person name="Ellouze W."/>
            <person name="Ilyukhin E."/>
        </authorList>
    </citation>
    <scope>NUCLEOTIDE SEQUENCE [LARGE SCALE GENOMIC DNA]</scope>
    <source>
        <strain evidence="7 10">FDS-637</strain>
    </source>
</reference>
<dbReference type="InterPro" id="IPR000717">
    <property type="entry name" value="PCI_dom"/>
</dbReference>
<dbReference type="GO" id="GO:0001732">
    <property type="term" value="P:formation of cytoplasmic translation initiation complex"/>
    <property type="evidence" value="ECO:0007669"/>
    <property type="project" value="UniProtKB-UniRule"/>
</dbReference>
<dbReference type="GO" id="GO:0016282">
    <property type="term" value="C:eukaryotic 43S preinitiation complex"/>
    <property type="evidence" value="ECO:0007669"/>
    <property type="project" value="UniProtKB-UniRule"/>
</dbReference>
<dbReference type="Pfam" id="PF05470">
    <property type="entry name" value="eIF-3c_N"/>
    <property type="match status" value="1"/>
</dbReference>
<dbReference type="GO" id="GO:0031369">
    <property type="term" value="F:translation initiation factor binding"/>
    <property type="evidence" value="ECO:0007669"/>
    <property type="project" value="InterPro"/>
</dbReference>
<dbReference type="FunFam" id="1.10.10.10:FF:000300">
    <property type="entry name" value="Eukaryotic translation initiation factor 3 subunit C"/>
    <property type="match status" value="1"/>
</dbReference>
<dbReference type="RefSeq" id="XP_066638027.1">
    <property type="nucleotide sequence ID" value="XM_066772748.1"/>
</dbReference>
<dbReference type="SUPFAM" id="SSF46785">
    <property type="entry name" value="Winged helix' DNA-binding domain"/>
    <property type="match status" value="1"/>
</dbReference>
<evidence type="ECO:0000256" key="4">
    <source>
        <dbReference type="HAMAP-Rule" id="MF_03002"/>
    </source>
</evidence>
<dbReference type="Proteomes" id="UP001430584">
    <property type="component" value="Unassembled WGS sequence"/>
</dbReference>
<organism evidence="8 9">
    <name type="scientific">Diplodia seriata</name>
    <dbReference type="NCBI Taxonomy" id="420778"/>
    <lineage>
        <taxon>Eukaryota</taxon>
        <taxon>Fungi</taxon>
        <taxon>Dikarya</taxon>
        <taxon>Ascomycota</taxon>
        <taxon>Pezizomycotina</taxon>
        <taxon>Dothideomycetes</taxon>
        <taxon>Dothideomycetes incertae sedis</taxon>
        <taxon>Botryosphaeriales</taxon>
        <taxon>Botryosphaeriaceae</taxon>
        <taxon>Diplodia</taxon>
    </lineage>
</organism>
<reference evidence="8 9" key="2">
    <citation type="submission" date="2015-05" db="EMBL/GenBank/DDBJ databases">
        <title>Distinctive expansion of gene families associated with plant cell wall degradation and secondary metabolism in the genomes of grapevine trunk pathogens.</title>
        <authorList>
            <person name="Lawrence D.P."/>
            <person name="Travadon R."/>
            <person name="Rolshausen P.E."/>
            <person name="Baumgartner K."/>
        </authorList>
    </citation>
    <scope>NUCLEOTIDE SEQUENCE [LARGE SCALE GENOMIC DNA]</scope>
    <source>
        <strain evidence="8">DS831</strain>
    </source>
</reference>
<dbReference type="InterPro" id="IPR036388">
    <property type="entry name" value="WH-like_DNA-bd_sf"/>
</dbReference>
<keyword evidence="1 4" id="KW-0963">Cytoplasm</keyword>
<evidence type="ECO:0000313" key="8">
    <source>
        <dbReference type="EMBL" id="KKY21252.1"/>
    </source>
</evidence>
<evidence type="ECO:0000256" key="5">
    <source>
        <dbReference type="SAM" id="MobiDB-lite"/>
    </source>
</evidence>
<dbReference type="SMART" id="SM00088">
    <property type="entry name" value="PINT"/>
    <property type="match status" value="1"/>
</dbReference>
<reference evidence="8 9" key="1">
    <citation type="submission" date="2015-03" db="EMBL/GenBank/DDBJ databases">
        <authorList>
            <person name="Morales-Cruz A."/>
            <person name="Amrine K.C."/>
            <person name="Cantu D."/>
        </authorList>
    </citation>
    <scope>NUCLEOTIDE SEQUENCE [LARGE SCALE GENOMIC DNA]</scope>
    <source>
        <strain evidence="8">DS831</strain>
    </source>
</reference>
<dbReference type="GO" id="GO:0003723">
    <property type="term" value="F:RNA binding"/>
    <property type="evidence" value="ECO:0007669"/>
    <property type="project" value="InterPro"/>
</dbReference>
<comment type="subcellular location">
    <subcellularLocation>
        <location evidence="4">Cytoplasm</location>
    </subcellularLocation>
</comment>
<gene>
    <name evidence="4 7" type="primary">NIP1</name>
    <name evidence="7" type="ORF">SLS55_001252</name>
    <name evidence="8" type="ORF">UCDDS831_g04320</name>
</gene>
<sequence length="854" mass="96433">MSRFFTAADSSSESSSDDEELYSESEAEEKSEEESSSEEEESDEGSSDDEDEGKTGAGRFLRDVSDESDSDDEERVTVVKSAKDKRFEELEATIKAIENAEKINDWAVIASEFDKMNRQIPALIRQNNGKSPKPYIKAISELETTMIETLEKQKVSPKKMNATNTRGLNAVRQRMRKLKQDYASEIEKYKADPEKFMADEVVEEFAPTPKKTKKVAPSLGAEAEDGDDDGFTMVGAGGKAMVYTPESILKHLRTIIEARGRKNTDRLEQIRTMEKLYDVANTDYQKIRVLLTLISTRFDLTTGTTNQMTQEQWKLAENEFRRLLEVLENNRDIIVIEGAEEWEDDDKQPVLTAGETFKVPGSITSFIERLDDELTRALQHIDPHTADYVERLTDETTLYTSIARTQVYVEWLVEKHGSTQESSNRVVMRRLEHLYFKPSLVIKILEENSWKAIPAGLSSTVTPRDGSTDPTDLIATLCTYLFRYSEGIIRARAMLCEIYHLALHDHYYKARDMMLMSHLQETISNFDVNTQILFNRTLVQVGLCAFRAGLVYEAQTSLQEICGSNRQKELLAQGLQMQRYSQISPEQERLERQRQLPFHMHINLELLECVYLTCSMLLEIPLLAQVGSSPDIRKRVISKTYRRLLEYHERQIFTGPPENTRDHVMQASKALAAGEWKKSADFINSIKIWELMAQSDKIKAMLSEQIQEEGLRTYLFTYAPFYDTLSIATLASMFELSDRKVSAVVSKMISHEELAAALDQVNNAIIFRKGVELSRLQSLALTLSDKASGLIEANEKTLEQRTQGMANAFERQGGSGRGGRGGRGGGRGRGRGGSSGVPRGQQFTGGALGRAIQA</sequence>
<keyword evidence="2 4" id="KW-0396">Initiation factor</keyword>
<proteinExistence type="inferred from homology"/>
<accession>A0A0G2EED1</accession>
<evidence type="ECO:0000256" key="2">
    <source>
        <dbReference type="ARBA" id="ARBA00022540"/>
    </source>
</evidence>
<dbReference type="PANTHER" id="PTHR13937">
    <property type="entry name" value="EUKARYOTIC TRANSLATION INITATION FACTOR 3, SUBUNIT 8 EIF3S8 -RELATED"/>
    <property type="match status" value="1"/>
</dbReference>
<dbReference type="InterPro" id="IPR036390">
    <property type="entry name" value="WH_DNA-bd_sf"/>
</dbReference>
<feature type="compositionally biased region" description="Acidic residues" evidence="5">
    <location>
        <begin position="15"/>
        <end position="52"/>
    </location>
</feature>
<dbReference type="Pfam" id="PF26569">
    <property type="entry name" value="EIF3CL_C"/>
    <property type="match status" value="1"/>
</dbReference>
<comment type="caution">
    <text evidence="8">The sequence shown here is derived from an EMBL/GenBank/DDBJ whole genome shotgun (WGS) entry which is preliminary data.</text>
</comment>
<evidence type="ECO:0000256" key="1">
    <source>
        <dbReference type="ARBA" id="ARBA00022490"/>
    </source>
</evidence>
<dbReference type="GO" id="GO:0005852">
    <property type="term" value="C:eukaryotic translation initiation factor 3 complex"/>
    <property type="evidence" value="ECO:0007669"/>
    <property type="project" value="UniProtKB-UniRule"/>
</dbReference>
<dbReference type="PANTHER" id="PTHR13937:SF0">
    <property type="entry name" value="EUKARYOTIC TRANSLATION INITIATION FACTOR 3 SUBUNIT C-RELATED"/>
    <property type="match status" value="1"/>
</dbReference>
<dbReference type="AlphaFoldDB" id="A0A0G2EED1"/>
<dbReference type="GO" id="GO:0003743">
    <property type="term" value="F:translation initiation factor activity"/>
    <property type="evidence" value="ECO:0007669"/>
    <property type="project" value="UniProtKB-UniRule"/>
</dbReference>
<comment type="subunit">
    <text evidence="4">Component of the eukaryotic translation initiation factor 3 (eIF-3) complex.</text>
</comment>
<comment type="similarity">
    <text evidence="4">Belongs to the eIF-3 subunit C family.</text>
</comment>
<feature type="region of interest" description="Disordered" evidence="5">
    <location>
        <begin position="808"/>
        <end position="854"/>
    </location>
</feature>
<dbReference type="InterPro" id="IPR058999">
    <property type="entry name" value="EIF3CL_C"/>
</dbReference>
<evidence type="ECO:0000313" key="7">
    <source>
        <dbReference type="EMBL" id="KAL0265287.1"/>
    </source>
</evidence>
<dbReference type="HAMAP" id="MF_03002">
    <property type="entry name" value="eIF3c"/>
    <property type="match status" value="1"/>
</dbReference>
<dbReference type="GeneID" id="92005337"/>
<evidence type="ECO:0000313" key="9">
    <source>
        <dbReference type="Proteomes" id="UP000034182"/>
    </source>
</evidence>
<dbReference type="Proteomes" id="UP000034182">
    <property type="component" value="Unassembled WGS sequence"/>
</dbReference>
<dbReference type="EMBL" id="LAQI01000086">
    <property type="protein sequence ID" value="KKY21252.1"/>
    <property type="molecule type" value="Genomic_DNA"/>
</dbReference>
<dbReference type="InterPro" id="IPR008905">
    <property type="entry name" value="EIF3C_N_dom"/>
</dbReference>
<dbReference type="EMBL" id="JAJVCZ030000001">
    <property type="protein sequence ID" value="KAL0265287.1"/>
    <property type="molecule type" value="Genomic_DNA"/>
</dbReference>
<feature type="region of interest" description="Disordered" evidence="5">
    <location>
        <begin position="1"/>
        <end position="78"/>
    </location>
</feature>
<dbReference type="InterPro" id="IPR027516">
    <property type="entry name" value="EIF3C"/>
</dbReference>
<feature type="compositionally biased region" description="Gly residues" evidence="5">
    <location>
        <begin position="813"/>
        <end position="835"/>
    </location>
</feature>
<dbReference type="GO" id="GO:0033290">
    <property type="term" value="C:eukaryotic 48S preinitiation complex"/>
    <property type="evidence" value="ECO:0007669"/>
    <property type="project" value="UniProtKB-UniRule"/>
</dbReference>
<evidence type="ECO:0000259" key="6">
    <source>
        <dbReference type="PROSITE" id="PS50250"/>
    </source>
</evidence>
<comment type="function">
    <text evidence="4">Component of the eukaryotic translation initiation factor 3 (eIF-3) complex, which is involved in protein synthesis of a specialized repertoire of mRNAs and, together with other initiation factors, stimulates binding of mRNA and methionyl-tRNAi to the 40S ribosome. The eIF-3 complex specifically targets and initiates translation of a subset of mRNAs involved in cell proliferation.</text>
</comment>
<evidence type="ECO:0000256" key="3">
    <source>
        <dbReference type="ARBA" id="ARBA00022917"/>
    </source>
</evidence>
<keyword evidence="3 4" id="KW-0648">Protein biosynthesis</keyword>
<dbReference type="Gene3D" id="1.10.10.10">
    <property type="entry name" value="Winged helix-like DNA-binding domain superfamily/Winged helix DNA-binding domain"/>
    <property type="match status" value="1"/>
</dbReference>
<name>A0A0G2EED1_9PEZI</name>
<feature type="domain" description="PCI" evidence="6">
    <location>
        <begin position="598"/>
        <end position="772"/>
    </location>
</feature>
<protein>
    <recommendedName>
        <fullName evidence="4">Eukaryotic translation initiation factor 3 subunit C</fullName>
        <shortName evidence="4">eIF3c</shortName>
    </recommendedName>
    <alternativeName>
        <fullName evidence="4">Eukaryotic translation initiation factor 3 93 kDa subunit homolog</fullName>
        <shortName evidence="4">eIF3 p93</shortName>
    </alternativeName>
    <alternativeName>
        <fullName evidence="4">Translation initiation factor eIF3, p93 subunit homolog</fullName>
    </alternativeName>
</protein>
<keyword evidence="10" id="KW-1185">Reference proteome</keyword>
<dbReference type="PROSITE" id="PS50250">
    <property type="entry name" value="PCI"/>
    <property type="match status" value="1"/>
</dbReference>
<dbReference type="Pfam" id="PF01399">
    <property type="entry name" value="PCI"/>
    <property type="match status" value="1"/>
</dbReference>
<evidence type="ECO:0000313" key="10">
    <source>
        <dbReference type="Proteomes" id="UP001430584"/>
    </source>
</evidence>